<dbReference type="InterPro" id="IPR036264">
    <property type="entry name" value="Bact_exopeptidase_dim_dom"/>
</dbReference>
<dbReference type="InterPro" id="IPR017141">
    <property type="entry name" value="Pept_M20_carboxypep"/>
</dbReference>
<evidence type="ECO:0000256" key="1">
    <source>
        <dbReference type="ARBA" id="ARBA00006247"/>
    </source>
</evidence>
<feature type="binding site" evidence="7">
    <location>
        <position position="496"/>
    </location>
    <ligand>
        <name>Zn(2+)</name>
        <dbReference type="ChEBI" id="CHEBI:29105"/>
        <label>1</label>
    </ligand>
</feature>
<feature type="binding site" evidence="7">
    <location>
        <position position="193"/>
    </location>
    <ligand>
        <name>Zn(2+)</name>
        <dbReference type="ChEBI" id="CHEBI:29105"/>
        <label>1</label>
    </ligand>
</feature>
<evidence type="ECO:0000256" key="3">
    <source>
        <dbReference type="ARBA" id="ARBA00022723"/>
    </source>
</evidence>
<evidence type="ECO:0000256" key="7">
    <source>
        <dbReference type="PIRSR" id="PIRSR037217-2"/>
    </source>
</evidence>
<dbReference type="GO" id="GO:0046872">
    <property type="term" value="F:metal ion binding"/>
    <property type="evidence" value="ECO:0007669"/>
    <property type="project" value="UniProtKB-KW"/>
</dbReference>
<evidence type="ECO:0000256" key="4">
    <source>
        <dbReference type="ARBA" id="ARBA00022801"/>
    </source>
</evidence>
<reference evidence="9 10" key="1">
    <citation type="journal article" date="2016" name="Proc. Natl. Acad. Sci. U.S.A.">
        <title>Comparative genomics of biotechnologically important yeasts.</title>
        <authorList>
            <person name="Riley R."/>
            <person name="Haridas S."/>
            <person name="Wolfe K.H."/>
            <person name="Lopes M.R."/>
            <person name="Hittinger C.T."/>
            <person name="Goeker M."/>
            <person name="Salamov A.A."/>
            <person name="Wisecaver J.H."/>
            <person name="Long T.M."/>
            <person name="Calvey C.H."/>
            <person name="Aerts A.L."/>
            <person name="Barry K.W."/>
            <person name="Choi C."/>
            <person name="Clum A."/>
            <person name="Coughlan A.Y."/>
            <person name="Deshpande S."/>
            <person name="Douglass A.P."/>
            <person name="Hanson S.J."/>
            <person name="Klenk H.-P."/>
            <person name="LaButti K.M."/>
            <person name="Lapidus A."/>
            <person name="Lindquist E.A."/>
            <person name="Lipzen A.M."/>
            <person name="Meier-Kolthoff J.P."/>
            <person name="Ohm R.A."/>
            <person name="Otillar R.P."/>
            <person name="Pangilinan J.L."/>
            <person name="Peng Y."/>
            <person name="Rokas A."/>
            <person name="Rosa C.A."/>
            <person name="Scheuner C."/>
            <person name="Sibirny A.A."/>
            <person name="Slot J.C."/>
            <person name="Stielow J.B."/>
            <person name="Sun H."/>
            <person name="Kurtzman C.P."/>
            <person name="Blackwell M."/>
            <person name="Grigoriev I.V."/>
            <person name="Jeffries T.W."/>
        </authorList>
    </citation>
    <scope>NUCLEOTIDE SEQUENCE [LARGE SCALE GENOMIC DNA]</scope>
    <source>
        <strain evidence="10">ATCC 18201 / CBS 1600 / BCRC 20928 / JCM 3617 / NBRC 0987 / NRRL Y-1542</strain>
    </source>
</reference>
<keyword evidence="9" id="KW-0121">Carboxypeptidase</keyword>
<dbReference type="Gene3D" id="1.10.150.900">
    <property type="match status" value="1"/>
</dbReference>
<dbReference type="GO" id="GO:0000328">
    <property type="term" value="C:fungal-type vacuole lumen"/>
    <property type="evidence" value="ECO:0007669"/>
    <property type="project" value="TreeGrafter"/>
</dbReference>
<feature type="binding site" evidence="7">
    <location>
        <position position="222"/>
    </location>
    <ligand>
        <name>Zn(2+)</name>
        <dbReference type="ChEBI" id="CHEBI:29105"/>
        <label>2</label>
    </ligand>
</feature>
<evidence type="ECO:0000313" key="9">
    <source>
        <dbReference type="EMBL" id="ODV70796.1"/>
    </source>
</evidence>
<dbReference type="PANTHER" id="PTHR45962">
    <property type="entry name" value="N-FATTY-ACYL-AMINO ACID SYNTHASE/HYDROLASE PM20D1"/>
    <property type="match status" value="1"/>
</dbReference>
<dbReference type="Gene3D" id="3.30.70.360">
    <property type="match status" value="1"/>
</dbReference>
<dbReference type="RefSeq" id="XP_020067835.1">
    <property type="nucleotide sequence ID" value="XM_020213080.1"/>
</dbReference>
<dbReference type="STRING" id="983966.A0A1E4RU76"/>
<dbReference type="SUPFAM" id="SSF53187">
    <property type="entry name" value="Zn-dependent exopeptidases"/>
    <property type="match status" value="1"/>
</dbReference>
<accession>A0A1E4RU76</accession>
<dbReference type="AlphaFoldDB" id="A0A1E4RU76"/>
<feature type="active site" description="Proton acceptor" evidence="6">
    <location>
        <position position="192"/>
    </location>
</feature>
<dbReference type="GO" id="GO:0004181">
    <property type="term" value="F:metallocarboxypeptidase activity"/>
    <property type="evidence" value="ECO:0007669"/>
    <property type="project" value="InterPro"/>
</dbReference>
<feature type="binding site" evidence="7">
    <location>
        <position position="123"/>
    </location>
    <ligand>
        <name>Zn(2+)</name>
        <dbReference type="ChEBI" id="CHEBI:29105"/>
        <label>2</label>
    </ligand>
</feature>
<dbReference type="EMBL" id="KV453950">
    <property type="protein sequence ID" value="ODV70796.1"/>
    <property type="molecule type" value="Genomic_DNA"/>
</dbReference>
<keyword evidence="3 7" id="KW-0479">Metal-binding</keyword>
<feature type="active site" evidence="6">
    <location>
        <position position="125"/>
    </location>
</feature>
<dbReference type="CDD" id="cd05674">
    <property type="entry name" value="M20_yscS"/>
    <property type="match status" value="1"/>
</dbReference>
<evidence type="ECO:0000256" key="2">
    <source>
        <dbReference type="ARBA" id="ARBA00022670"/>
    </source>
</evidence>
<dbReference type="GO" id="GO:0051603">
    <property type="term" value="P:proteolysis involved in protein catabolic process"/>
    <property type="evidence" value="ECO:0007669"/>
    <property type="project" value="TreeGrafter"/>
</dbReference>
<feature type="binding site" evidence="7">
    <location>
        <position position="158"/>
    </location>
    <ligand>
        <name>Zn(2+)</name>
        <dbReference type="ChEBI" id="CHEBI:29105"/>
        <label>2</label>
    </ligand>
</feature>
<comment type="similarity">
    <text evidence="1">Belongs to the peptidase M20A family.</text>
</comment>
<protein>
    <submittedName>
        <fullName evidence="9">Carboxypeptidase S</fullName>
    </submittedName>
</protein>
<dbReference type="PIRSF" id="PIRSF037217">
    <property type="entry name" value="Carboxypeptidase_S"/>
    <property type="match status" value="1"/>
</dbReference>
<evidence type="ECO:0000313" key="10">
    <source>
        <dbReference type="Proteomes" id="UP000094389"/>
    </source>
</evidence>
<dbReference type="OrthoDB" id="3064516at2759"/>
<dbReference type="InterPro" id="IPR002933">
    <property type="entry name" value="Peptidase_M20"/>
</dbReference>
<gene>
    <name evidence="9" type="ORF">CYBJADRAFT_132862</name>
</gene>
<feature type="domain" description="Peptidase M20 dimerisation" evidence="8">
    <location>
        <begin position="242"/>
        <end position="389"/>
    </location>
</feature>
<dbReference type="InterPro" id="IPR047177">
    <property type="entry name" value="Pept_M20A"/>
</dbReference>
<name>A0A1E4RU76_CYBJN</name>
<evidence type="ECO:0000259" key="8">
    <source>
        <dbReference type="Pfam" id="PF07687"/>
    </source>
</evidence>
<dbReference type="Gene3D" id="3.40.630.10">
    <property type="entry name" value="Zn peptidases"/>
    <property type="match status" value="1"/>
</dbReference>
<keyword evidence="5 7" id="KW-0862">Zinc</keyword>
<proteinExistence type="inferred from homology"/>
<dbReference type="PANTHER" id="PTHR45962:SF1">
    <property type="entry name" value="N-FATTY-ACYL-AMINO ACID SYNTHASE_HYDROLASE PM20D1"/>
    <property type="match status" value="1"/>
</dbReference>
<sequence>MTYLISSKQGDSSFPASPYLDHKVLRPSSNRSIELYHSLAFRDASLERFQRALRIPTEVYDTCSDPRDGLQGWEPFLELQRYFEDEYPLVHAQLDIHKVNELGYVVIWNGTDDALAPLLLMAHQDVIPVEKDTWDQWTYPPFSAHFDGTRVWARGAADTKNLVVALFEVFEQLLKDGLVPQRTMIMSLGYDEEAIGRVDGANSLVSFISGLYGEKSMYAVLDEGGSVVELDGVPVAAVGVCEKGYLDINIELDTTGGHSSRPPDHTGIGIMSQLVVSLEEEPFGSKLTSDNPLLDLLQVVGARSEEIDDLTRELYLGAKHSHGIRSQLSARLASDESLKCLQRTSQAVDLIHSGVKINSLPEKTTLGINHRISMELTAQDCVDRVIDHVLRVSSENNLGVVLSNGTVLSEGDHGLFNVSVVQPLDPSPVSRTLDSQWNVLAGSIRHTFQDVVANASGEVSVAPMIVGGYTDASRYWPLSDNVYRFIGVSGGAGNAHAIDEYLELESHIQTVCFLYDYILNVEEHSV</sequence>
<dbReference type="Pfam" id="PF07687">
    <property type="entry name" value="M20_dimer"/>
    <property type="match status" value="1"/>
</dbReference>
<dbReference type="Pfam" id="PF01546">
    <property type="entry name" value="Peptidase_M20"/>
    <property type="match status" value="1"/>
</dbReference>
<evidence type="ECO:0000256" key="6">
    <source>
        <dbReference type="PIRSR" id="PIRSR037217-1"/>
    </source>
</evidence>
<dbReference type="OMA" id="FENDMFP"/>
<keyword evidence="10" id="KW-1185">Reference proteome</keyword>
<dbReference type="Proteomes" id="UP000094389">
    <property type="component" value="Unassembled WGS sequence"/>
</dbReference>
<dbReference type="InterPro" id="IPR011650">
    <property type="entry name" value="Peptidase_M20_dimer"/>
</dbReference>
<feature type="binding site" evidence="7">
    <location>
        <position position="158"/>
    </location>
    <ligand>
        <name>Zn(2+)</name>
        <dbReference type="ChEBI" id="CHEBI:29105"/>
        <label>1</label>
    </ligand>
</feature>
<keyword evidence="4" id="KW-0378">Hydrolase</keyword>
<keyword evidence="2" id="KW-0645">Protease</keyword>
<evidence type="ECO:0000256" key="5">
    <source>
        <dbReference type="ARBA" id="ARBA00022833"/>
    </source>
</evidence>
<dbReference type="GeneID" id="30987476"/>
<organism evidence="9 10">
    <name type="scientific">Cyberlindnera jadinii (strain ATCC 18201 / CBS 1600 / BCRC 20928 / JCM 3617 / NBRC 0987 / NRRL Y-1542)</name>
    <name type="common">Torula yeast</name>
    <name type="synonym">Candida utilis</name>
    <dbReference type="NCBI Taxonomy" id="983966"/>
    <lineage>
        <taxon>Eukaryota</taxon>
        <taxon>Fungi</taxon>
        <taxon>Dikarya</taxon>
        <taxon>Ascomycota</taxon>
        <taxon>Saccharomycotina</taxon>
        <taxon>Saccharomycetes</taxon>
        <taxon>Phaffomycetales</taxon>
        <taxon>Phaffomycetaceae</taxon>
        <taxon>Cyberlindnera</taxon>
    </lineage>
</organism>
<dbReference type="SUPFAM" id="SSF55031">
    <property type="entry name" value="Bacterial exopeptidase dimerisation domain"/>
    <property type="match status" value="1"/>
</dbReference>